<dbReference type="GO" id="GO:0005524">
    <property type="term" value="F:ATP binding"/>
    <property type="evidence" value="ECO:0007669"/>
    <property type="project" value="UniProtKB-KW"/>
</dbReference>
<evidence type="ECO:0000256" key="11">
    <source>
        <dbReference type="ARBA" id="ARBA00022989"/>
    </source>
</evidence>
<dbReference type="Pfam" id="PF12911">
    <property type="entry name" value="OppC_N"/>
    <property type="match status" value="1"/>
</dbReference>
<comment type="subcellular location">
    <subcellularLocation>
        <location evidence="13">Cell membrane</location>
        <topology evidence="13">Multi-pass membrane protein</topology>
    </subcellularLocation>
    <subcellularLocation>
        <location evidence="2">Cell membrane</location>
        <topology evidence="2">Peripheral membrane protein</topology>
    </subcellularLocation>
    <subcellularLocation>
        <location evidence="1">Membrane</location>
        <topology evidence="1">Multi-pass membrane protein</topology>
    </subcellularLocation>
</comment>
<dbReference type="FunFam" id="3.40.50.300:FF:000016">
    <property type="entry name" value="Oligopeptide ABC transporter ATP-binding component"/>
    <property type="match status" value="1"/>
</dbReference>
<dbReference type="Pfam" id="PF00528">
    <property type="entry name" value="BPD_transp_1"/>
    <property type="match status" value="1"/>
</dbReference>
<feature type="transmembrane region" description="Helical" evidence="13">
    <location>
        <begin position="71"/>
        <end position="97"/>
    </location>
</feature>
<proteinExistence type="inferred from homology"/>
<dbReference type="Gene3D" id="1.10.3720.10">
    <property type="entry name" value="MetI-like"/>
    <property type="match status" value="1"/>
</dbReference>
<evidence type="ECO:0000313" key="18">
    <source>
        <dbReference type="Proteomes" id="UP000644756"/>
    </source>
</evidence>
<dbReference type="InterPro" id="IPR003593">
    <property type="entry name" value="AAA+_ATPase"/>
</dbReference>
<dbReference type="GO" id="GO:0016887">
    <property type="term" value="F:ATP hydrolysis activity"/>
    <property type="evidence" value="ECO:0007669"/>
    <property type="project" value="InterPro"/>
</dbReference>
<feature type="transmembrane region" description="Helical" evidence="13">
    <location>
        <begin position="6"/>
        <end position="31"/>
    </location>
</feature>
<dbReference type="PROSITE" id="PS00211">
    <property type="entry name" value="ABC_TRANSPORTER_1"/>
    <property type="match status" value="1"/>
</dbReference>
<feature type="transmembrane region" description="Helical" evidence="13">
    <location>
        <begin position="239"/>
        <end position="264"/>
    </location>
</feature>
<comment type="similarity">
    <text evidence="13">Belongs to the binding-protein-dependent transport system permease family.</text>
</comment>
<gene>
    <name evidence="17" type="ORF">GCM10010916_13720</name>
</gene>
<dbReference type="GO" id="GO:0055085">
    <property type="term" value="P:transmembrane transport"/>
    <property type="evidence" value="ECO:0007669"/>
    <property type="project" value="InterPro"/>
</dbReference>
<dbReference type="AlphaFoldDB" id="A0A917CUR4"/>
<evidence type="ECO:0000313" key="17">
    <source>
        <dbReference type="EMBL" id="GGF97703.1"/>
    </source>
</evidence>
<dbReference type="RefSeq" id="WP_188530311.1">
    <property type="nucleotide sequence ID" value="NZ_BMGR01000004.1"/>
</dbReference>
<evidence type="ECO:0000256" key="5">
    <source>
        <dbReference type="ARBA" id="ARBA00022475"/>
    </source>
</evidence>
<evidence type="ECO:0000256" key="9">
    <source>
        <dbReference type="ARBA" id="ARBA00022840"/>
    </source>
</evidence>
<dbReference type="EMBL" id="BMGR01000004">
    <property type="protein sequence ID" value="GGF97703.1"/>
    <property type="molecule type" value="Genomic_DNA"/>
</dbReference>
<dbReference type="InterPro" id="IPR035906">
    <property type="entry name" value="MetI-like_sf"/>
</dbReference>
<dbReference type="InterPro" id="IPR027417">
    <property type="entry name" value="P-loop_NTPase"/>
</dbReference>
<keyword evidence="7 13" id="KW-0812">Transmembrane</keyword>
<dbReference type="PANTHER" id="PTHR43297:SF14">
    <property type="entry name" value="ATPASE AAA-TYPE CORE DOMAIN-CONTAINING PROTEIN"/>
    <property type="match status" value="1"/>
</dbReference>
<name>A0A917CUR4_9BACL</name>
<keyword evidence="9 17" id="KW-0067">ATP-binding</keyword>
<dbReference type="PROSITE" id="PS50928">
    <property type="entry name" value="ABC_TM1"/>
    <property type="match status" value="1"/>
</dbReference>
<evidence type="ECO:0000256" key="10">
    <source>
        <dbReference type="ARBA" id="ARBA00022967"/>
    </source>
</evidence>
<dbReference type="SUPFAM" id="SSF161098">
    <property type="entry name" value="MetI-like"/>
    <property type="match status" value="1"/>
</dbReference>
<evidence type="ECO:0000256" key="6">
    <source>
        <dbReference type="ARBA" id="ARBA00022519"/>
    </source>
</evidence>
<keyword evidence="4 13" id="KW-0813">Transport</keyword>
<dbReference type="PROSITE" id="PS50893">
    <property type="entry name" value="ABC_TRANSPORTER_2"/>
    <property type="match status" value="1"/>
</dbReference>
<evidence type="ECO:0000256" key="3">
    <source>
        <dbReference type="ARBA" id="ARBA00005417"/>
    </source>
</evidence>
<keyword evidence="11 13" id="KW-1133">Transmembrane helix</keyword>
<evidence type="ECO:0000256" key="8">
    <source>
        <dbReference type="ARBA" id="ARBA00022741"/>
    </source>
</evidence>
<dbReference type="PANTHER" id="PTHR43297">
    <property type="entry name" value="OLIGOPEPTIDE TRANSPORT ATP-BINDING PROTEIN APPD"/>
    <property type="match status" value="1"/>
</dbReference>
<dbReference type="CDD" id="cd03257">
    <property type="entry name" value="ABC_NikE_OppD_transporters"/>
    <property type="match status" value="1"/>
</dbReference>
<comment type="caution">
    <text evidence="17">The sequence shown here is derived from an EMBL/GenBank/DDBJ whole genome shotgun (WGS) entry which is preliminary data.</text>
</comment>
<evidence type="ECO:0000256" key="12">
    <source>
        <dbReference type="ARBA" id="ARBA00023136"/>
    </source>
</evidence>
<keyword evidence="10" id="KW-1278">Translocase</keyword>
<dbReference type="GO" id="GO:0005886">
    <property type="term" value="C:plasma membrane"/>
    <property type="evidence" value="ECO:0007669"/>
    <property type="project" value="UniProtKB-SubCell"/>
</dbReference>
<dbReference type="InterPro" id="IPR050388">
    <property type="entry name" value="ABC_Ni/Peptide_Import"/>
</dbReference>
<evidence type="ECO:0000256" key="7">
    <source>
        <dbReference type="ARBA" id="ARBA00022692"/>
    </source>
</evidence>
<feature type="domain" description="ABC transporter" evidence="15">
    <location>
        <begin position="309"/>
        <end position="555"/>
    </location>
</feature>
<dbReference type="Gene3D" id="3.40.50.300">
    <property type="entry name" value="P-loop containing nucleotide triphosphate hydrolases"/>
    <property type="match status" value="1"/>
</dbReference>
<dbReference type="Proteomes" id="UP000644756">
    <property type="component" value="Unassembled WGS sequence"/>
</dbReference>
<evidence type="ECO:0000256" key="1">
    <source>
        <dbReference type="ARBA" id="ARBA00004141"/>
    </source>
</evidence>
<comment type="similarity">
    <text evidence="3">Belongs to the ABC transporter superfamily.</text>
</comment>
<dbReference type="InterPro" id="IPR000515">
    <property type="entry name" value="MetI-like"/>
</dbReference>
<feature type="region of interest" description="Disordered" evidence="14">
    <location>
        <begin position="287"/>
        <end position="306"/>
    </location>
</feature>
<dbReference type="CDD" id="cd06261">
    <property type="entry name" value="TM_PBP2"/>
    <property type="match status" value="1"/>
</dbReference>
<keyword evidence="6" id="KW-0997">Cell inner membrane</keyword>
<evidence type="ECO:0000259" key="16">
    <source>
        <dbReference type="PROSITE" id="PS50928"/>
    </source>
</evidence>
<keyword evidence="5" id="KW-1003">Cell membrane</keyword>
<evidence type="ECO:0000256" key="14">
    <source>
        <dbReference type="SAM" id="MobiDB-lite"/>
    </source>
</evidence>
<dbReference type="InterPro" id="IPR025966">
    <property type="entry name" value="OppC_N"/>
</dbReference>
<evidence type="ECO:0000256" key="13">
    <source>
        <dbReference type="RuleBase" id="RU363032"/>
    </source>
</evidence>
<accession>A0A917CUR4</accession>
<evidence type="ECO:0000259" key="15">
    <source>
        <dbReference type="PROSITE" id="PS50893"/>
    </source>
</evidence>
<reference evidence="17" key="1">
    <citation type="journal article" date="2014" name="Int. J. Syst. Evol. Microbiol.">
        <title>Complete genome sequence of Corynebacterium casei LMG S-19264T (=DSM 44701T), isolated from a smear-ripened cheese.</title>
        <authorList>
            <consortium name="US DOE Joint Genome Institute (JGI-PGF)"/>
            <person name="Walter F."/>
            <person name="Albersmeier A."/>
            <person name="Kalinowski J."/>
            <person name="Ruckert C."/>
        </authorList>
    </citation>
    <scope>NUCLEOTIDE SEQUENCE</scope>
    <source>
        <strain evidence="17">CGMCC 1.12987</strain>
    </source>
</reference>
<feature type="transmembrane region" description="Helical" evidence="13">
    <location>
        <begin position="117"/>
        <end position="144"/>
    </location>
</feature>
<protein>
    <submittedName>
        <fullName evidence="17">Peptide ABC transporter ATP-binding protein</fullName>
    </submittedName>
</protein>
<dbReference type="SMART" id="SM00382">
    <property type="entry name" value="AAA"/>
    <property type="match status" value="1"/>
</dbReference>
<feature type="domain" description="ABC transmembrane type-1" evidence="16">
    <location>
        <begin position="69"/>
        <end position="261"/>
    </location>
</feature>
<evidence type="ECO:0000256" key="4">
    <source>
        <dbReference type="ARBA" id="ARBA00022448"/>
    </source>
</evidence>
<dbReference type="InterPro" id="IPR017871">
    <property type="entry name" value="ABC_transporter-like_CS"/>
</dbReference>
<sequence length="570" mass="62359">MNTPIARYLGFTGFAILVFMLLLAILGPFIVPYDPNELIAPAFQPPSWSYLLGTNDIGQDIFSELIMSARVSLLVGVVSALIATLFGVIAGLVAGYFGGWAETILMRLVDVKLTLPFLPLMIVVAVFLGPGLITQILVIALVIWAPMARELRSQVLTARRRGFVEAAEAIGAGGRYILRRHLLPNVTPLIIPQFVRAANTGILMETSLSFLGLGDPTVKSWGMMLFYANSRSAFLTDAWLWWLLPPGICITLSVLSFSLLGYALEERVRPRLRTSWRFGASERSANKVRPLKREPQEQDPESPEPLLSVQQLSVEYVTANGAIRAVDSVSFSVRRGEVLGIVGESGSGKTTMAAALMQLLKPPGRLTGGRMLFAGNDLASLDAAELKRLRNNRIALIPQAAMNALNPVYTVQKQLVEAILAHQKIRRSEARIRANHLLQLVGITPDRARAYPHELSGGMRQRVVIAIALANNPSLVIADEPTTGLDVIVQAEILELLTDLQSRLELAMIFISHDLSVVLSVADRIAIMLEGKIVDQSSVNSGVFHPNHPYSQRLQAALPRLKSKHTIPFS</sequence>
<evidence type="ECO:0000256" key="2">
    <source>
        <dbReference type="ARBA" id="ARBA00004202"/>
    </source>
</evidence>
<dbReference type="InterPro" id="IPR003439">
    <property type="entry name" value="ABC_transporter-like_ATP-bd"/>
</dbReference>
<dbReference type="Pfam" id="PF00005">
    <property type="entry name" value="ABC_tran"/>
    <property type="match status" value="1"/>
</dbReference>
<keyword evidence="18" id="KW-1185">Reference proteome</keyword>
<dbReference type="SUPFAM" id="SSF52540">
    <property type="entry name" value="P-loop containing nucleoside triphosphate hydrolases"/>
    <property type="match status" value="1"/>
</dbReference>
<keyword evidence="8" id="KW-0547">Nucleotide-binding</keyword>
<keyword evidence="12 13" id="KW-0472">Membrane</keyword>
<reference evidence="17" key="2">
    <citation type="submission" date="2020-09" db="EMBL/GenBank/DDBJ databases">
        <authorList>
            <person name="Sun Q."/>
            <person name="Zhou Y."/>
        </authorList>
    </citation>
    <scope>NUCLEOTIDE SEQUENCE</scope>
    <source>
        <strain evidence="17">CGMCC 1.12987</strain>
    </source>
</reference>
<organism evidence="17 18">
    <name type="scientific">Paenibacillus abyssi</name>
    <dbReference type="NCBI Taxonomy" id="1340531"/>
    <lineage>
        <taxon>Bacteria</taxon>
        <taxon>Bacillati</taxon>
        <taxon>Bacillota</taxon>
        <taxon>Bacilli</taxon>
        <taxon>Bacillales</taxon>
        <taxon>Paenibacillaceae</taxon>
        <taxon>Paenibacillus</taxon>
    </lineage>
</organism>